<evidence type="ECO:0000313" key="3">
    <source>
        <dbReference type="RefSeq" id="XP_026749549.1"/>
    </source>
</evidence>
<feature type="coiled-coil region" evidence="1">
    <location>
        <begin position="132"/>
        <end position="159"/>
    </location>
</feature>
<reference evidence="3" key="1">
    <citation type="submission" date="2025-08" db="UniProtKB">
        <authorList>
            <consortium name="RefSeq"/>
        </authorList>
    </citation>
    <scope>IDENTIFICATION</scope>
    <source>
        <tissue evidence="3">Whole larvae</tissue>
    </source>
</reference>
<sequence length="243" mass="27853">MAAFKTLRDICNNFEADLQQSSKELFSANVGEKAEDVIAKKMQDLSLFTSKLRLLKANTLSLTPEITEQEKTEETVLNSFGDTATTKVLEQHIVKFLTQSHAVQSLITTADKDLQPEMIERKEKIIETMKLYQQQESQLRHLDALLKEKEAQLAAVRAQWDEELLLMRDMSDKIEDIEVDVSGPLHVKLRKLVDKLELMRWLLGKLVISRTHDYDWFADPHSRLSALKIIRTPNTLETFTGAS</sequence>
<gene>
    <name evidence="3" type="primary">LOC113510299</name>
</gene>
<name>A0A6J1WH21_GALME</name>
<protein>
    <submittedName>
        <fullName evidence="3">Uncharacterized protein LOC113510299</fullName>
    </submittedName>
</protein>
<keyword evidence="2" id="KW-1185">Reference proteome</keyword>
<dbReference type="GeneID" id="113510299"/>
<dbReference type="Proteomes" id="UP001652740">
    <property type="component" value="Unplaced"/>
</dbReference>
<accession>A0A6J1WH21</accession>
<organism evidence="2 3">
    <name type="scientific">Galleria mellonella</name>
    <name type="common">Greater wax moth</name>
    <dbReference type="NCBI Taxonomy" id="7137"/>
    <lineage>
        <taxon>Eukaryota</taxon>
        <taxon>Metazoa</taxon>
        <taxon>Ecdysozoa</taxon>
        <taxon>Arthropoda</taxon>
        <taxon>Hexapoda</taxon>
        <taxon>Insecta</taxon>
        <taxon>Pterygota</taxon>
        <taxon>Neoptera</taxon>
        <taxon>Endopterygota</taxon>
        <taxon>Lepidoptera</taxon>
        <taxon>Glossata</taxon>
        <taxon>Ditrysia</taxon>
        <taxon>Pyraloidea</taxon>
        <taxon>Pyralidae</taxon>
        <taxon>Galleriinae</taxon>
        <taxon>Galleria</taxon>
    </lineage>
</organism>
<dbReference type="RefSeq" id="XP_026749549.1">
    <property type="nucleotide sequence ID" value="XM_026893748.3"/>
</dbReference>
<dbReference type="InParanoid" id="A0A6J1WH21"/>
<dbReference type="KEGG" id="gmw:113510299"/>
<dbReference type="AlphaFoldDB" id="A0A6J1WH21"/>
<evidence type="ECO:0000256" key="1">
    <source>
        <dbReference type="SAM" id="Coils"/>
    </source>
</evidence>
<keyword evidence="1" id="KW-0175">Coiled coil</keyword>
<dbReference type="OrthoDB" id="7464812at2759"/>
<proteinExistence type="predicted"/>
<evidence type="ECO:0000313" key="2">
    <source>
        <dbReference type="Proteomes" id="UP001652740"/>
    </source>
</evidence>